<dbReference type="RefSeq" id="WP_168976380.1">
    <property type="nucleotide sequence ID" value="NZ_JABAGO010000055.1"/>
</dbReference>
<accession>A0A848D248</accession>
<dbReference type="NCBIfam" id="TIGR03693">
    <property type="entry name" value="ocin_ThiF_like"/>
    <property type="match status" value="1"/>
</dbReference>
<dbReference type="Gene3D" id="3.40.50.720">
    <property type="entry name" value="NAD(P)-binding Rossmann-like Domain"/>
    <property type="match status" value="1"/>
</dbReference>
<evidence type="ECO:0000313" key="1">
    <source>
        <dbReference type="EMBL" id="NMF00830.1"/>
    </source>
</evidence>
<protein>
    <submittedName>
        <fullName evidence="1">Putative thiazole-containing bacteriocin maturation protein</fullName>
    </submittedName>
</protein>
<name>A0A848D248_ANEAE</name>
<dbReference type="EMBL" id="JABAGO010000055">
    <property type="protein sequence ID" value="NMF00830.1"/>
    <property type="molecule type" value="Genomic_DNA"/>
</dbReference>
<proteinExistence type="predicted"/>
<comment type="caution">
    <text evidence="1">The sequence shown here is derived from an EMBL/GenBank/DDBJ whole genome shotgun (WGS) entry which is preliminary data.</text>
</comment>
<reference evidence="1 2" key="1">
    <citation type="submission" date="2020-04" db="EMBL/GenBank/DDBJ databases">
        <authorList>
            <person name="Hitch T.C.A."/>
            <person name="Wylensek D."/>
            <person name="Clavel T."/>
        </authorList>
    </citation>
    <scope>NUCLEOTIDE SEQUENCE [LARGE SCALE GENOMIC DNA]</scope>
    <source>
        <strain evidence="1 2">WB01_D5_05</strain>
    </source>
</reference>
<evidence type="ECO:0000313" key="2">
    <source>
        <dbReference type="Proteomes" id="UP000561326"/>
    </source>
</evidence>
<dbReference type="InterPro" id="IPR022368">
    <property type="entry name" value="Thiazole_bacteriocin_mat_put"/>
</dbReference>
<dbReference type="Proteomes" id="UP000561326">
    <property type="component" value="Unassembled WGS sequence"/>
</dbReference>
<sequence>MANLPPYTRLKVKRDTFFLPDPDGGVYFRNNVSSFRMEGSTIDQWIEKLIPMFNGEHTLKDLTDGLPSPYRDRVYEIAGVLYENSFVRDVSQDRPHQLSDEVLKRYASQIEFLDSFGDSGAYRFQIYRQAKVLAVGSGPFFVSLVSALLESGLPRFHVLITDAVPTNRLRLMELVEHACKTDPEVGVEEIFLQEEGVSSWREAVQPFHSVLYVSQESDVEELRVLHRICREEEKVLLPAICLQQVGLAGPLVHPDSEGCWESAWRRIHQSALGKGQQLGTFSSTAGAMLANVIVFELFKKITGVSESEQTNQFFLLNLETLEGNWHSFMPHPFVTGRVTAEWIQDFDVCLEQSSSKSEPSRLLPCFSQLTSPQSGILHIWEEGDLNQLPLAQCRVQAVDPLSEGPAELLPDIVCVDLTHEEARREAGLVGVEAYVSRMIGPLVTTFSPHQEVEDRIVELQEFVGIGVGETIAEGVCRGLQKCLAEELGKQQVDQNPPVFQVQLDTVEDERSRFYLQALSTMHGAPIIGLGEEVFGFPVVWIGVNGRWYGSAGLNMTLAFQKALQQAFMKVQNEAACLTPQALEVLSMPLGEKMPLSLKISSCEEVTQLEILQSALQILKRNRKQLLVFDLAVEPFLKEKLAGVFGVLLREEES</sequence>
<dbReference type="AlphaFoldDB" id="A0A848D248"/>
<gene>
    <name evidence="1" type="ORF">HF838_21645</name>
</gene>
<organism evidence="1 2">
    <name type="scientific">Aneurinibacillus aneurinilyticus</name>
    <name type="common">Bacillus aneurinolyticus</name>
    <dbReference type="NCBI Taxonomy" id="1391"/>
    <lineage>
        <taxon>Bacteria</taxon>
        <taxon>Bacillati</taxon>
        <taxon>Bacillota</taxon>
        <taxon>Bacilli</taxon>
        <taxon>Bacillales</taxon>
        <taxon>Paenibacillaceae</taxon>
        <taxon>Aneurinibacillus group</taxon>
        <taxon>Aneurinibacillus</taxon>
    </lineage>
</organism>